<dbReference type="EMBL" id="DS989852">
    <property type="protein sequence ID" value="EDX74762.1"/>
    <property type="molecule type" value="Genomic_DNA"/>
</dbReference>
<dbReference type="InterPro" id="IPR021375">
    <property type="entry name" value="DUF2997"/>
</dbReference>
<protein>
    <recommendedName>
        <fullName evidence="3">DUF2997 domain-containing protein</fullName>
    </recommendedName>
</protein>
<evidence type="ECO:0000313" key="1">
    <source>
        <dbReference type="EMBL" id="EDX74762.1"/>
    </source>
</evidence>
<evidence type="ECO:0008006" key="3">
    <source>
        <dbReference type="Google" id="ProtNLM"/>
    </source>
</evidence>
<dbReference type="HOGENOM" id="CLU_180396_1_0_3"/>
<dbReference type="AlphaFoldDB" id="B4VTY9"/>
<dbReference type="eggNOG" id="ENOG50330Q8">
    <property type="taxonomic scope" value="Bacteria"/>
</dbReference>
<sequence>MLGSARIMAEYQKIEYRIGKDGKITETVIGATGSSCTETTKGIEADLGDVESQELLPEYYEGDETITTDQTTSLNQY</sequence>
<organism evidence="1 2">
    <name type="scientific">Coleofasciculus chthonoplastes PCC 7420</name>
    <dbReference type="NCBI Taxonomy" id="118168"/>
    <lineage>
        <taxon>Bacteria</taxon>
        <taxon>Bacillati</taxon>
        <taxon>Cyanobacteriota</taxon>
        <taxon>Cyanophyceae</taxon>
        <taxon>Coleofasciculales</taxon>
        <taxon>Coleofasciculaceae</taxon>
        <taxon>Coleofasciculus</taxon>
    </lineage>
</organism>
<reference evidence="1 2" key="1">
    <citation type="submission" date="2008-07" db="EMBL/GenBank/DDBJ databases">
        <authorList>
            <person name="Tandeau de Marsac N."/>
            <person name="Ferriera S."/>
            <person name="Johnson J."/>
            <person name="Kravitz S."/>
            <person name="Beeson K."/>
            <person name="Sutton G."/>
            <person name="Rogers Y.-H."/>
            <person name="Friedman R."/>
            <person name="Frazier M."/>
            <person name="Venter J.C."/>
        </authorList>
    </citation>
    <scope>NUCLEOTIDE SEQUENCE [LARGE SCALE GENOMIC DNA]</scope>
    <source>
        <strain evidence="1 2">PCC 7420</strain>
    </source>
</reference>
<dbReference type="STRING" id="118168.MC7420_6240"/>
<dbReference type="Proteomes" id="UP000003835">
    <property type="component" value="Unassembled WGS sequence"/>
</dbReference>
<name>B4VTY9_9CYAN</name>
<dbReference type="Pfam" id="PF11211">
    <property type="entry name" value="DUF2997"/>
    <property type="match status" value="1"/>
</dbReference>
<evidence type="ECO:0000313" key="2">
    <source>
        <dbReference type="Proteomes" id="UP000003835"/>
    </source>
</evidence>
<accession>B4VTY9</accession>
<gene>
    <name evidence="1" type="ORF">MC7420_6240</name>
</gene>
<keyword evidence="2" id="KW-1185">Reference proteome</keyword>
<proteinExistence type="predicted"/>